<reference evidence="3 4" key="1">
    <citation type="submission" date="2019-10" db="EMBL/GenBank/DDBJ databases">
        <authorList>
            <person name="Dong K."/>
        </authorList>
    </citation>
    <scope>NUCLEOTIDE SEQUENCE [LARGE SCALE GENOMIC DNA]</scope>
    <source>
        <strain evidence="3 4">DSM 28960</strain>
    </source>
</reference>
<keyword evidence="4" id="KW-1185">Reference proteome</keyword>
<dbReference type="Pfam" id="PF13740">
    <property type="entry name" value="ACT_6"/>
    <property type="match status" value="1"/>
</dbReference>
<dbReference type="OrthoDB" id="9803078at2"/>
<dbReference type="CDD" id="cd04872">
    <property type="entry name" value="ACT_1ZPV"/>
    <property type="match status" value="1"/>
</dbReference>
<dbReference type="InterPro" id="IPR002912">
    <property type="entry name" value="ACT_dom"/>
</dbReference>
<dbReference type="InterPro" id="IPR022986">
    <property type="entry name" value="UPF0237_ACT"/>
</dbReference>
<evidence type="ECO:0000313" key="4">
    <source>
        <dbReference type="Proteomes" id="UP000439550"/>
    </source>
</evidence>
<comment type="similarity">
    <text evidence="1">Belongs to the UPF0237 family.</text>
</comment>
<dbReference type="AlphaFoldDB" id="A0A7X1Z9A0"/>
<evidence type="ECO:0000259" key="2">
    <source>
        <dbReference type="PROSITE" id="PS51671"/>
    </source>
</evidence>
<dbReference type="RefSeq" id="WP_153495820.1">
    <property type="nucleotide sequence ID" value="NZ_CAXYUY010000006.1"/>
</dbReference>
<evidence type="ECO:0000313" key="3">
    <source>
        <dbReference type="EMBL" id="MQW39136.1"/>
    </source>
</evidence>
<feature type="domain" description="ACT" evidence="2">
    <location>
        <begin position="4"/>
        <end position="77"/>
    </location>
</feature>
<dbReference type="PANTHER" id="PTHR34875">
    <property type="entry name" value="UPF0237 PROTEIN MJ1558"/>
    <property type="match status" value="1"/>
</dbReference>
<dbReference type="HAMAP" id="MF_01054">
    <property type="entry name" value="UPF0237"/>
    <property type="match status" value="1"/>
</dbReference>
<protein>
    <recommendedName>
        <fullName evidence="1">UPF0237 protein GHI93_04175</fullName>
    </recommendedName>
</protein>
<name>A0A7X1Z9A0_9LACT</name>
<dbReference type="SUPFAM" id="SSF55021">
    <property type="entry name" value="ACT-like"/>
    <property type="match status" value="1"/>
</dbReference>
<sequence>MRAVVTVVGADKVGIVAGITATLAELNANILEISQTLMSGAFTMMMVVSLEADQNFLAFQNTLGQKGETLGVTVHIQNEAIFNAMHEL</sequence>
<accession>A0A7X1Z9A0</accession>
<dbReference type="EMBL" id="WITJ01000005">
    <property type="protein sequence ID" value="MQW39136.1"/>
    <property type="molecule type" value="Genomic_DNA"/>
</dbReference>
<organism evidence="3 4">
    <name type="scientific">Lactococcus hircilactis</name>
    <dbReference type="NCBI Taxonomy" id="1494462"/>
    <lineage>
        <taxon>Bacteria</taxon>
        <taxon>Bacillati</taxon>
        <taxon>Bacillota</taxon>
        <taxon>Bacilli</taxon>
        <taxon>Lactobacillales</taxon>
        <taxon>Streptococcaceae</taxon>
        <taxon>Lactococcus</taxon>
    </lineage>
</organism>
<dbReference type="PROSITE" id="PS51671">
    <property type="entry name" value="ACT"/>
    <property type="match status" value="1"/>
</dbReference>
<comment type="caution">
    <text evidence="3">The sequence shown here is derived from an EMBL/GenBank/DDBJ whole genome shotgun (WGS) entry which is preliminary data.</text>
</comment>
<gene>
    <name evidence="3" type="ORF">GHI93_04175</name>
</gene>
<dbReference type="PANTHER" id="PTHR34875:SF6">
    <property type="entry name" value="UPF0237 PROTEIN MJ1558"/>
    <property type="match status" value="1"/>
</dbReference>
<evidence type="ECO:0000256" key="1">
    <source>
        <dbReference type="HAMAP-Rule" id="MF_01054"/>
    </source>
</evidence>
<dbReference type="NCBIfam" id="NF001220">
    <property type="entry name" value="PRK00194.1"/>
    <property type="match status" value="1"/>
</dbReference>
<dbReference type="Proteomes" id="UP000439550">
    <property type="component" value="Unassembled WGS sequence"/>
</dbReference>
<proteinExistence type="inferred from homology"/>
<dbReference type="InterPro" id="IPR045865">
    <property type="entry name" value="ACT-like_dom_sf"/>
</dbReference>
<dbReference type="InterPro" id="IPR050990">
    <property type="entry name" value="UPF0237/GcvR_regulator"/>
</dbReference>
<dbReference type="Gene3D" id="3.30.70.260">
    <property type="match status" value="1"/>
</dbReference>